<accession>A0A6M1TN77</accession>
<dbReference type="GO" id="GO:0006826">
    <property type="term" value="P:iron ion transport"/>
    <property type="evidence" value="ECO:0007669"/>
    <property type="project" value="UniProtKB-KW"/>
</dbReference>
<comment type="similarity">
    <text evidence="11">Belongs to the TonB-dependent receptor family.</text>
</comment>
<dbReference type="Gene3D" id="2.40.170.20">
    <property type="entry name" value="TonB-dependent receptor, beta-barrel domain"/>
    <property type="match status" value="1"/>
</dbReference>
<dbReference type="SUPFAM" id="SSF56935">
    <property type="entry name" value="Porins"/>
    <property type="match status" value="1"/>
</dbReference>
<reference evidence="13 14" key="1">
    <citation type="submission" date="2020-02" db="EMBL/GenBank/DDBJ databases">
        <title>Aliifodinibius halophilus 2W32, complete genome.</title>
        <authorList>
            <person name="Li Y."/>
            <person name="Wu S."/>
        </authorList>
    </citation>
    <scope>NUCLEOTIDE SEQUENCE [LARGE SCALE GENOMIC DNA]</scope>
    <source>
        <strain evidence="13 14">2W32</strain>
    </source>
</reference>
<dbReference type="PROSITE" id="PS52016">
    <property type="entry name" value="TONB_DEPENDENT_REC_3"/>
    <property type="match status" value="1"/>
</dbReference>
<name>A0A6M1TN77_9BACT</name>
<evidence type="ECO:0000256" key="7">
    <source>
        <dbReference type="ARBA" id="ARBA00023065"/>
    </source>
</evidence>
<keyword evidence="5 11" id="KW-0812">Transmembrane</keyword>
<keyword evidence="9 11" id="KW-0472">Membrane</keyword>
<evidence type="ECO:0000256" key="1">
    <source>
        <dbReference type="ARBA" id="ARBA00004571"/>
    </source>
</evidence>
<evidence type="ECO:0000256" key="6">
    <source>
        <dbReference type="ARBA" id="ARBA00023004"/>
    </source>
</evidence>
<dbReference type="InterPro" id="IPR000531">
    <property type="entry name" value="Beta-barrel_TonB"/>
</dbReference>
<dbReference type="PANTHER" id="PTHR32552">
    <property type="entry name" value="FERRICHROME IRON RECEPTOR-RELATED"/>
    <property type="match status" value="1"/>
</dbReference>
<keyword evidence="10 11" id="KW-0998">Cell outer membrane</keyword>
<evidence type="ECO:0000256" key="9">
    <source>
        <dbReference type="ARBA" id="ARBA00023136"/>
    </source>
</evidence>
<comment type="subcellular location">
    <subcellularLocation>
        <location evidence="1 11">Cell outer membrane</location>
        <topology evidence="1 11">Multi-pass membrane protein</topology>
    </subcellularLocation>
</comment>
<evidence type="ECO:0000256" key="10">
    <source>
        <dbReference type="ARBA" id="ARBA00023237"/>
    </source>
</evidence>
<keyword evidence="2 11" id="KW-0813">Transport</keyword>
<dbReference type="PANTHER" id="PTHR32552:SF81">
    <property type="entry name" value="TONB-DEPENDENT OUTER MEMBRANE RECEPTOR"/>
    <property type="match status" value="1"/>
</dbReference>
<gene>
    <name evidence="13" type="ORF">G3569_15740</name>
</gene>
<evidence type="ECO:0000256" key="11">
    <source>
        <dbReference type="PROSITE-ProRule" id="PRU01360"/>
    </source>
</evidence>
<organism evidence="13 14">
    <name type="scientific">Fodinibius halophilus</name>
    <dbReference type="NCBI Taxonomy" id="1736908"/>
    <lineage>
        <taxon>Bacteria</taxon>
        <taxon>Pseudomonadati</taxon>
        <taxon>Balneolota</taxon>
        <taxon>Balneolia</taxon>
        <taxon>Balneolales</taxon>
        <taxon>Balneolaceae</taxon>
        <taxon>Fodinibius</taxon>
    </lineage>
</organism>
<keyword evidence="14" id="KW-1185">Reference proteome</keyword>
<evidence type="ECO:0000256" key="3">
    <source>
        <dbReference type="ARBA" id="ARBA00022452"/>
    </source>
</evidence>
<evidence type="ECO:0000313" key="14">
    <source>
        <dbReference type="Proteomes" id="UP000479132"/>
    </source>
</evidence>
<evidence type="ECO:0000256" key="8">
    <source>
        <dbReference type="ARBA" id="ARBA00023077"/>
    </source>
</evidence>
<evidence type="ECO:0000256" key="4">
    <source>
        <dbReference type="ARBA" id="ARBA00022496"/>
    </source>
</evidence>
<dbReference type="InterPro" id="IPR036942">
    <property type="entry name" value="Beta-barrel_TonB_sf"/>
</dbReference>
<dbReference type="NCBIfam" id="TIGR04056">
    <property type="entry name" value="OMP_RagA_SusC"/>
    <property type="match status" value="1"/>
</dbReference>
<keyword evidence="8" id="KW-0798">TonB box</keyword>
<dbReference type="EMBL" id="JAALLS010000025">
    <property type="protein sequence ID" value="NGP89810.1"/>
    <property type="molecule type" value="Genomic_DNA"/>
</dbReference>
<keyword evidence="4" id="KW-0410">Iron transport</keyword>
<feature type="domain" description="TonB-dependent receptor-like beta-barrel" evidence="12">
    <location>
        <begin position="63"/>
        <end position="630"/>
    </location>
</feature>
<keyword evidence="7" id="KW-0406">Ion transport</keyword>
<dbReference type="InterPro" id="IPR039426">
    <property type="entry name" value="TonB-dep_rcpt-like"/>
</dbReference>
<keyword evidence="6" id="KW-0408">Iron</keyword>
<evidence type="ECO:0000256" key="5">
    <source>
        <dbReference type="ARBA" id="ARBA00022692"/>
    </source>
</evidence>
<evidence type="ECO:0000256" key="2">
    <source>
        <dbReference type="ARBA" id="ARBA00022448"/>
    </source>
</evidence>
<dbReference type="RefSeq" id="WP_165270940.1">
    <property type="nucleotide sequence ID" value="NZ_JAALLS010000025.1"/>
</dbReference>
<keyword evidence="3 11" id="KW-1134">Transmembrane beta strand</keyword>
<dbReference type="AlphaFoldDB" id="A0A6M1TN77"/>
<dbReference type="Pfam" id="PF00593">
    <property type="entry name" value="TonB_dep_Rec_b-barrel"/>
    <property type="match status" value="1"/>
</dbReference>
<protein>
    <submittedName>
        <fullName evidence="13">SusC/RagA family TonB-linked outer membrane protein</fullName>
    </submittedName>
</protein>
<evidence type="ECO:0000259" key="12">
    <source>
        <dbReference type="Pfam" id="PF00593"/>
    </source>
</evidence>
<evidence type="ECO:0000313" key="13">
    <source>
        <dbReference type="EMBL" id="NGP89810.1"/>
    </source>
</evidence>
<proteinExistence type="inferred from homology"/>
<dbReference type="GO" id="GO:0009279">
    <property type="term" value="C:cell outer membrane"/>
    <property type="evidence" value="ECO:0007669"/>
    <property type="project" value="UniProtKB-SubCell"/>
</dbReference>
<sequence>MNEEGIVPNTEWSRTTFKLSGSHKVSDAFDISGSVNYSNSGGVRPTGGDKSIMSSLSYWTPSNDVNDYEFPDGDQKNYSGYKSNPNSGFIDNPRYFAEHSTLKDDVNRIIGNAGLSFGLTEWLTLDYKFGADYYNDARERFVPPNLDVGTQVNGFLVKEQINYRQLNSNLYLRANHSFTDKMSGSLVVGNQVTDVKSERLNTRGEGLNISDFRSLANTTNIFTSESAMLRRLVGVFADVKLEYDGTYFLTVTGRNDWSSTLPEDNRSFFYPSVGLGYVFTEDLGLANSEWFPFGKLRFSWAKVGKDAPAYSVGQYFEGDSDFPFGSVGGFSKDTRAGDPNLKPEITTSYEVGTDLRFFNNRLRFDLTYFKQTSKNQIVAFPVSNPSGLSRYTTNAGEIESKGLEVLVNGTPIKTSDFSWDLAVNWSSVASEVTEMPEGLDVIEFANSGFPGVVNRIQEGGELGDLYGYTFEYTDNEELLIADDGLPTIRTDTLVKVGNALPDWQGGITNTFNYKNLSLSFLLEIRMGADAYDSGQRNSIRNGILEITKWRNDEVIFQGVTSDGSSNTTPVRLNQSVYRSSTRFNRASEILVQDASWIRLRNVRVSYSLPAKLIQKLPLKSASFGVSGRNLFLNTPFRGFDPEGQQFSAGSNTYGFTGLNIPPTRSLSFSMNLKF</sequence>
<comment type="caution">
    <text evidence="13">The sequence shown here is derived from an EMBL/GenBank/DDBJ whole genome shotgun (WGS) entry which is preliminary data.</text>
</comment>
<dbReference type="Proteomes" id="UP000479132">
    <property type="component" value="Unassembled WGS sequence"/>
</dbReference>
<dbReference type="InterPro" id="IPR023996">
    <property type="entry name" value="TonB-dep_OMP_SusC/RagA"/>
</dbReference>